<dbReference type="RefSeq" id="WP_183984273.1">
    <property type="nucleotide sequence ID" value="NZ_JACHHG010000002.1"/>
</dbReference>
<dbReference type="AlphaFoldDB" id="A0A841HUJ7"/>
<sequence length="87" mass="9508">MSDPNRVIAHYADRVRRGTITALEGGGGYLRLRLDPSDSDPELHAGQECELEMHDGARFRMTVTEALPAVDSAAGEFRLKLLGRGGR</sequence>
<evidence type="ECO:0000313" key="1">
    <source>
        <dbReference type="EMBL" id="MBB6097131.1"/>
    </source>
</evidence>
<gene>
    <name evidence="1" type="ORF">HNR42_000545</name>
</gene>
<proteinExistence type="predicted"/>
<comment type="caution">
    <text evidence="1">The sequence shown here is derived from an EMBL/GenBank/DDBJ whole genome shotgun (WGS) entry which is preliminary data.</text>
</comment>
<name>A0A841HUJ7_9DEIO</name>
<evidence type="ECO:0000313" key="2">
    <source>
        <dbReference type="Proteomes" id="UP000569951"/>
    </source>
</evidence>
<reference evidence="1 2" key="1">
    <citation type="submission" date="2020-08" db="EMBL/GenBank/DDBJ databases">
        <title>Genomic Encyclopedia of Type Strains, Phase IV (KMG-IV): sequencing the most valuable type-strain genomes for metagenomic binning, comparative biology and taxonomic classification.</title>
        <authorList>
            <person name="Goeker M."/>
        </authorList>
    </citation>
    <scope>NUCLEOTIDE SEQUENCE [LARGE SCALE GENOMIC DNA]</scope>
    <source>
        <strain evidence="1 2">DSM 21458</strain>
    </source>
</reference>
<organism evidence="1 2">
    <name type="scientific">Deinobacterium chartae</name>
    <dbReference type="NCBI Taxonomy" id="521158"/>
    <lineage>
        <taxon>Bacteria</taxon>
        <taxon>Thermotogati</taxon>
        <taxon>Deinococcota</taxon>
        <taxon>Deinococci</taxon>
        <taxon>Deinococcales</taxon>
        <taxon>Deinococcaceae</taxon>
        <taxon>Deinobacterium</taxon>
    </lineage>
</organism>
<keyword evidence="2" id="KW-1185">Reference proteome</keyword>
<dbReference type="EMBL" id="JACHHG010000002">
    <property type="protein sequence ID" value="MBB6097131.1"/>
    <property type="molecule type" value="Genomic_DNA"/>
</dbReference>
<accession>A0A841HUJ7</accession>
<protein>
    <submittedName>
        <fullName evidence="1">Uncharacterized protein</fullName>
    </submittedName>
</protein>
<dbReference type="Proteomes" id="UP000569951">
    <property type="component" value="Unassembled WGS sequence"/>
</dbReference>